<protein>
    <submittedName>
        <fullName evidence="2">Uncharacterized protein</fullName>
    </submittedName>
</protein>
<organism evidence="2">
    <name type="scientific">Octopus bimaculoides</name>
    <name type="common">California two-spotted octopus</name>
    <dbReference type="NCBI Taxonomy" id="37653"/>
    <lineage>
        <taxon>Eukaryota</taxon>
        <taxon>Metazoa</taxon>
        <taxon>Spiralia</taxon>
        <taxon>Lophotrochozoa</taxon>
        <taxon>Mollusca</taxon>
        <taxon>Cephalopoda</taxon>
        <taxon>Coleoidea</taxon>
        <taxon>Octopodiformes</taxon>
        <taxon>Octopoda</taxon>
        <taxon>Incirrata</taxon>
        <taxon>Octopodidae</taxon>
        <taxon>Octopus</taxon>
    </lineage>
</organism>
<accession>A0A0L8FRI2</accession>
<dbReference type="AlphaFoldDB" id="A0A0L8FRI2"/>
<proteinExistence type="predicted"/>
<name>A0A0L8FRI2_OCTBM</name>
<keyword evidence="1" id="KW-0472">Membrane</keyword>
<sequence>MARVTRNCLLLGVEKILQEHLFFSFFSEALVYMSADFLVISIYQILERTSQTTCPCCYVDIFLANQYLGCNSCCLIKAIKDFVTAKAVEERFNSTSIASTSDKHHFCLHVPRNSS</sequence>
<keyword evidence="1" id="KW-0812">Transmembrane</keyword>
<feature type="transmembrane region" description="Helical" evidence="1">
    <location>
        <begin position="21"/>
        <end position="46"/>
    </location>
</feature>
<keyword evidence="1" id="KW-1133">Transmembrane helix</keyword>
<evidence type="ECO:0000313" key="2">
    <source>
        <dbReference type="EMBL" id="KOF67258.1"/>
    </source>
</evidence>
<evidence type="ECO:0000256" key="1">
    <source>
        <dbReference type="SAM" id="Phobius"/>
    </source>
</evidence>
<dbReference type="EMBL" id="KQ427263">
    <property type="protein sequence ID" value="KOF67258.1"/>
    <property type="molecule type" value="Genomic_DNA"/>
</dbReference>
<reference evidence="2" key="1">
    <citation type="submission" date="2015-07" db="EMBL/GenBank/DDBJ databases">
        <title>MeaNS - Measles Nucleotide Surveillance Program.</title>
        <authorList>
            <person name="Tran T."/>
            <person name="Druce J."/>
        </authorList>
    </citation>
    <scope>NUCLEOTIDE SEQUENCE</scope>
    <source>
        <strain evidence="2">UCB-OBI-ISO-001</strain>
        <tissue evidence="2">Gonad</tissue>
    </source>
</reference>
<gene>
    <name evidence="2" type="ORF">OCBIM_22010108mg</name>
</gene>